<feature type="transmembrane region" description="Helical" evidence="1">
    <location>
        <begin position="55"/>
        <end position="76"/>
    </location>
</feature>
<feature type="transmembrane region" description="Helical" evidence="1">
    <location>
        <begin position="26"/>
        <end position="49"/>
    </location>
</feature>
<evidence type="ECO:0008006" key="4">
    <source>
        <dbReference type="Google" id="ProtNLM"/>
    </source>
</evidence>
<evidence type="ECO:0000313" key="2">
    <source>
        <dbReference type="EMBL" id="GIG40224.1"/>
    </source>
</evidence>
<protein>
    <recommendedName>
        <fullName evidence="4">DUF624 domain-containing protein</fullName>
    </recommendedName>
</protein>
<sequence length="229" mass="24376">MTVSRPGDLDEVGDGPLSRGATLVQWVMVICGFTVLTGGLPLILVPFLSDDASNLWLTALLALPMGPALAAAMFAWRRYVAEPDLQAVSHFWRGYRLNAFDVLRWWTPMVLALAVIGFSLAYLDAAAVPSGYGVVLVVIAVAIMLWAVVALALSSRLSLRTRDVARLATYYLAAKPLVTLGAFSLLVLSAGIVLVVSDWALVLASGLLAFAVVTTTQPVVDDATARFTA</sequence>
<keyword evidence="1" id="KW-1133">Transmembrane helix</keyword>
<comment type="caution">
    <text evidence="2">The sequence shown here is derived from an EMBL/GenBank/DDBJ whole genome shotgun (WGS) entry which is preliminary data.</text>
</comment>
<name>A0ABQ4DLK3_9CELL</name>
<reference evidence="2 3" key="1">
    <citation type="submission" date="2021-01" db="EMBL/GenBank/DDBJ databases">
        <title>Whole genome shotgun sequence of Cellulomonas phragmiteti NBRC 110785.</title>
        <authorList>
            <person name="Komaki H."/>
            <person name="Tamura T."/>
        </authorList>
    </citation>
    <scope>NUCLEOTIDE SEQUENCE [LARGE SCALE GENOMIC DNA]</scope>
    <source>
        <strain evidence="2 3">NBRC 110785</strain>
    </source>
</reference>
<feature type="transmembrane region" description="Helical" evidence="1">
    <location>
        <begin position="199"/>
        <end position="220"/>
    </location>
</feature>
<accession>A0ABQ4DLK3</accession>
<dbReference type="RefSeq" id="WP_239069177.1">
    <property type="nucleotide sequence ID" value="NZ_BONP01000010.1"/>
</dbReference>
<evidence type="ECO:0000256" key="1">
    <source>
        <dbReference type="SAM" id="Phobius"/>
    </source>
</evidence>
<proteinExistence type="predicted"/>
<keyword evidence="1" id="KW-0472">Membrane</keyword>
<dbReference type="Proteomes" id="UP000614741">
    <property type="component" value="Unassembled WGS sequence"/>
</dbReference>
<gene>
    <name evidence="2" type="ORF">Cph01nite_19860</name>
</gene>
<feature type="transmembrane region" description="Helical" evidence="1">
    <location>
        <begin position="102"/>
        <end position="123"/>
    </location>
</feature>
<evidence type="ECO:0000313" key="3">
    <source>
        <dbReference type="Proteomes" id="UP000614741"/>
    </source>
</evidence>
<feature type="transmembrane region" description="Helical" evidence="1">
    <location>
        <begin position="129"/>
        <end position="153"/>
    </location>
</feature>
<feature type="transmembrane region" description="Helical" evidence="1">
    <location>
        <begin position="174"/>
        <end position="193"/>
    </location>
</feature>
<organism evidence="2 3">
    <name type="scientific">Cellulomonas phragmiteti</name>
    <dbReference type="NCBI Taxonomy" id="478780"/>
    <lineage>
        <taxon>Bacteria</taxon>
        <taxon>Bacillati</taxon>
        <taxon>Actinomycetota</taxon>
        <taxon>Actinomycetes</taxon>
        <taxon>Micrococcales</taxon>
        <taxon>Cellulomonadaceae</taxon>
        <taxon>Cellulomonas</taxon>
    </lineage>
</organism>
<keyword evidence="1" id="KW-0812">Transmembrane</keyword>
<dbReference type="EMBL" id="BONP01000010">
    <property type="protein sequence ID" value="GIG40224.1"/>
    <property type="molecule type" value="Genomic_DNA"/>
</dbReference>
<keyword evidence="3" id="KW-1185">Reference proteome</keyword>